<reference evidence="3" key="4">
    <citation type="submission" date="2024-02" db="EMBL/GenBank/DDBJ databases">
        <title>Comparative genomics of Cryptococcus and Kwoniella reveals pathogenesis evolution and contrasting modes of karyotype evolution via chromosome fusion or intercentromeric recombination.</title>
        <authorList>
            <person name="Coelho M.A."/>
            <person name="David-Palma M."/>
            <person name="Shea T."/>
            <person name="Bowers K."/>
            <person name="McGinley-Smith S."/>
            <person name="Mohammad A.W."/>
            <person name="Gnirke A."/>
            <person name="Yurkov A.M."/>
            <person name="Nowrousian M."/>
            <person name="Sun S."/>
            <person name="Cuomo C.A."/>
            <person name="Heitman J."/>
        </authorList>
    </citation>
    <scope>NUCLEOTIDE SEQUENCE</scope>
    <source>
        <strain evidence="3">CBS 10118</strain>
    </source>
</reference>
<organism evidence="2">
    <name type="scientific">Kwoniella bestiolae CBS 10118</name>
    <dbReference type="NCBI Taxonomy" id="1296100"/>
    <lineage>
        <taxon>Eukaryota</taxon>
        <taxon>Fungi</taxon>
        <taxon>Dikarya</taxon>
        <taxon>Basidiomycota</taxon>
        <taxon>Agaricomycotina</taxon>
        <taxon>Tremellomycetes</taxon>
        <taxon>Tremellales</taxon>
        <taxon>Cryptococcaceae</taxon>
        <taxon>Kwoniella</taxon>
    </lineage>
</organism>
<accession>A0A1B9FT49</accession>
<reference evidence="2" key="3">
    <citation type="submission" date="2014-01" db="EMBL/GenBank/DDBJ databases">
        <title>Evolution of pathogenesis and genome organization in the Tremellales.</title>
        <authorList>
            <person name="Cuomo C."/>
            <person name="Litvintseva A."/>
            <person name="Heitman J."/>
            <person name="Chen Y."/>
            <person name="Sun S."/>
            <person name="Springer D."/>
            <person name="Dromer F."/>
            <person name="Young S."/>
            <person name="Zeng Q."/>
            <person name="Chapman S."/>
            <person name="Gujja S."/>
            <person name="Saif S."/>
            <person name="Birren B."/>
        </authorList>
    </citation>
    <scope>NUCLEOTIDE SEQUENCE</scope>
    <source>
        <strain evidence="2">CBS 10118</strain>
    </source>
</reference>
<dbReference type="KEGG" id="kbi:30213124"/>
<dbReference type="RefSeq" id="XP_019043015.1">
    <property type="nucleotide sequence ID" value="XM_019195302.1"/>
</dbReference>
<reference evidence="3" key="2">
    <citation type="submission" date="2013-07" db="EMBL/GenBank/DDBJ databases">
        <authorList>
            <consortium name="The Broad Institute Genome Sequencing Platform"/>
            <person name="Cuomo C."/>
            <person name="Litvintseva A."/>
            <person name="Chen Y."/>
            <person name="Heitman J."/>
            <person name="Sun S."/>
            <person name="Springer D."/>
            <person name="Dromer F."/>
            <person name="Young S.K."/>
            <person name="Zeng Q."/>
            <person name="Gargeya S."/>
            <person name="Fitzgerald M."/>
            <person name="Abouelleil A."/>
            <person name="Alvarado L."/>
            <person name="Berlin A.M."/>
            <person name="Chapman S.B."/>
            <person name="Dewar J."/>
            <person name="Goldberg J."/>
            <person name="Griggs A."/>
            <person name="Gujja S."/>
            <person name="Hansen M."/>
            <person name="Howarth C."/>
            <person name="Imamovic A."/>
            <person name="Larimer J."/>
            <person name="McCowan C."/>
            <person name="Murphy C."/>
            <person name="Pearson M."/>
            <person name="Priest M."/>
            <person name="Roberts A."/>
            <person name="Saif S."/>
            <person name="Shea T."/>
            <person name="Sykes S."/>
            <person name="Wortman J."/>
            <person name="Nusbaum C."/>
            <person name="Birren B."/>
        </authorList>
    </citation>
    <scope>NUCLEOTIDE SEQUENCE</scope>
    <source>
        <strain evidence="3">CBS 10118</strain>
    </source>
</reference>
<name>A0A1B9FT49_9TREE</name>
<sequence>MADNKSVSRYTANQGADRGDRVAPQSHTTTGQAGFQGQSNHGHAPASHWSGESVAGDPRYAQAERTQDEYATTETGDDPRGAWQGEWTSRGNTCGYDHRPGHTTQSSAGGRSLTYGNHGDYNASNQPVVVPPSVNQYGQQFAGQGGHHNHKHHFATRGTLGDSRTARIESHLEELERMVSGDSSLQ</sequence>
<reference evidence="2" key="1">
    <citation type="submission" date="2013-07" db="EMBL/GenBank/DDBJ databases">
        <title>The Genome Sequence of Cryptococcus bestiolae CBS10118.</title>
        <authorList>
            <consortium name="The Broad Institute Genome Sequencing Platform"/>
            <person name="Cuomo C."/>
            <person name="Litvintseva A."/>
            <person name="Chen Y."/>
            <person name="Heitman J."/>
            <person name="Sun S."/>
            <person name="Springer D."/>
            <person name="Dromer F."/>
            <person name="Young S.K."/>
            <person name="Zeng Q."/>
            <person name="Gargeya S."/>
            <person name="Fitzgerald M."/>
            <person name="Abouelleil A."/>
            <person name="Alvarado L."/>
            <person name="Berlin A.M."/>
            <person name="Chapman S.B."/>
            <person name="Dewar J."/>
            <person name="Goldberg J."/>
            <person name="Griggs A."/>
            <person name="Gujja S."/>
            <person name="Hansen M."/>
            <person name="Howarth C."/>
            <person name="Imamovic A."/>
            <person name="Larimer J."/>
            <person name="McCowan C."/>
            <person name="Murphy C."/>
            <person name="Pearson M."/>
            <person name="Priest M."/>
            <person name="Roberts A."/>
            <person name="Saif S."/>
            <person name="Shea T."/>
            <person name="Sykes S."/>
            <person name="Wortman J."/>
            <person name="Nusbaum C."/>
            <person name="Birren B."/>
        </authorList>
    </citation>
    <scope>NUCLEOTIDE SEQUENCE [LARGE SCALE GENOMIC DNA]</scope>
    <source>
        <strain evidence="2">CBS 10118</strain>
    </source>
</reference>
<proteinExistence type="predicted"/>
<evidence type="ECO:0000256" key="1">
    <source>
        <dbReference type="SAM" id="MobiDB-lite"/>
    </source>
</evidence>
<dbReference type="EMBL" id="CP144543">
    <property type="protein sequence ID" value="WVW83424.1"/>
    <property type="molecule type" value="Genomic_DNA"/>
</dbReference>
<feature type="compositionally biased region" description="Polar residues" evidence="1">
    <location>
        <begin position="25"/>
        <end position="41"/>
    </location>
</feature>
<dbReference type="EMBL" id="KI894026">
    <property type="protein sequence ID" value="OCF21945.1"/>
    <property type="molecule type" value="Genomic_DNA"/>
</dbReference>
<protein>
    <submittedName>
        <fullName evidence="2">Uncharacterized protein</fullName>
    </submittedName>
</protein>
<feature type="region of interest" description="Disordered" evidence="1">
    <location>
        <begin position="1"/>
        <end position="165"/>
    </location>
</feature>
<dbReference type="GeneID" id="30213124"/>
<evidence type="ECO:0000313" key="2">
    <source>
        <dbReference type="EMBL" id="OCF21945.1"/>
    </source>
</evidence>
<feature type="compositionally biased region" description="Polar residues" evidence="1">
    <location>
        <begin position="1"/>
        <end position="14"/>
    </location>
</feature>
<dbReference type="Proteomes" id="UP000092730">
    <property type="component" value="Chromosome 3"/>
</dbReference>
<feature type="compositionally biased region" description="Low complexity" evidence="1">
    <location>
        <begin position="124"/>
        <end position="136"/>
    </location>
</feature>
<keyword evidence="4" id="KW-1185">Reference proteome</keyword>
<dbReference type="VEuPathDB" id="FungiDB:I302_08725"/>
<gene>
    <name evidence="2" type="ORF">I302_08725</name>
    <name evidence="3" type="ORF">I302_105444</name>
</gene>
<dbReference type="AlphaFoldDB" id="A0A1B9FT49"/>
<evidence type="ECO:0000313" key="3">
    <source>
        <dbReference type="EMBL" id="WVW83424.1"/>
    </source>
</evidence>
<evidence type="ECO:0000313" key="4">
    <source>
        <dbReference type="Proteomes" id="UP000092730"/>
    </source>
</evidence>